<organism evidence="4 5">
    <name type="scientific">Methylomonas methanica</name>
    <dbReference type="NCBI Taxonomy" id="421"/>
    <lineage>
        <taxon>Bacteria</taxon>
        <taxon>Pseudomonadati</taxon>
        <taxon>Pseudomonadota</taxon>
        <taxon>Gammaproteobacteria</taxon>
        <taxon>Methylococcales</taxon>
        <taxon>Methylococcaceae</taxon>
        <taxon>Methylomonas</taxon>
    </lineage>
</organism>
<comment type="function">
    <text evidence="2">Part of the Type IV secretion system.</text>
</comment>
<dbReference type="InterPro" id="IPR014155">
    <property type="entry name" value="VirB11"/>
</dbReference>
<name>A0A177M5V4_METMH</name>
<proteinExistence type="inferred from homology"/>
<feature type="domain" description="Bacterial type II secretion system protein E" evidence="3">
    <location>
        <begin position="133"/>
        <end position="268"/>
    </location>
</feature>
<reference evidence="4 5" key="1">
    <citation type="submission" date="2016-03" db="EMBL/GenBank/DDBJ databases">
        <authorList>
            <person name="Ploux O."/>
        </authorList>
    </citation>
    <scope>NUCLEOTIDE SEQUENCE [LARGE SCALE GENOMIC DNA]</scope>
    <source>
        <strain evidence="4 5">R-45371</strain>
    </source>
</reference>
<dbReference type="Proteomes" id="UP000077763">
    <property type="component" value="Unassembled WGS sequence"/>
</dbReference>
<keyword evidence="2" id="KW-0547">Nucleotide-binding</keyword>
<evidence type="ECO:0000313" key="5">
    <source>
        <dbReference type="Proteomes" id="UP000077763"/>
    </source>
</evidence>
<dbReference type="Pfam" id="PF00437">
    <property type="entry name" value="T2SSE"/>
    <property type="match status" value="1"/>
</dbReference>
<gene>
    <name evidence="4" type="ORF">A1353_19030</name>
</gene>
<dbReference type="AlphaFoldDB" id="A0A177M5V4"/>
<dbReference type="GO" id="GO:0005524">
    <property type="term" value="F:ATP binding"/>
    <property type="evidence" value="ECO:0007669"/>
    <property type="project" value="UniProtKB-UniRule"/>
</dbReference>
<comment type="similarity">
    <text evidence="1 2">Belongs to the GSP E family.</text>
</comment>
<dbReference type="PANTHER" id="PTHR30486:SF6">
    <property type="entry name" value="TYPE IV PILUS RETRACTATION ATPASE PILT"/>
    <property type="match status" value="1"/>
</dbReference>
<dbReference type="NCBIfam" id="TIGR02788">
    <property type="entry name" value="VirB11"/>
    <property type="match status" value="1"/>
</dbReference>
<dbReference type="Gene3D" id="3.30.450.90">
    <property type="match status" value="1"/>
</dbReference>
<dbReference type="InterPro" id="IPR001482">
    <property type="entry name" value="T2SS/T4SS_dom"/>
</dbReference>
<evidence type="ECO:0000259" key="3">
    <source>
        <dbReference type="Pfam" id="PF00437"/>
    </source>
</evidence>
<dbReference type="SUPFAM" id="SSF52540">
    <property type="entry name" value="P-loop containing nucleoside triphosphate hydrolases"/>
    <property type="match status" value="1"/>
</dbReference>
<evidence type="ECO:0000313" key="4">
    <source>
        <dbReference type="EMBL" id="OAI00924.1"/>
    </source>
</evidence>
<evidence type="ECO:0000256" key="1">
    <source>
        <dbReference type="ARBA" id="ARBA00006611"/>
    </source>
</evidence>
<protein>
    <recommendedName>
        <fullName evidence="2">Type IV secretion system protein</fullName>
    </recommendedName>
</protein>
<comment type="caution">
    <text evidence="4">The sequence shown here is derived from an EMBL/GenBank/DDBJ whole genome shotgun (WGS) entry which is preliminary data.</text>
</comment>
<dbReference type="EMBL" id="LUUH01000074">
    <property type="protein sequence ID" value="OAI00924.1"/>
    <property type="molecule type" value="Genomic_DNA"/>
</dbReference>
<dbReference type="InterPro" id="IPR027417">
    <property type="entry name" value="P-loop_NTPase"/>
</dbReference>
<sequence>MPLRFILDDDDVTEVCINKPFEAYVQRYSAKTRENLTFASPVWCQSMANLVANKTRQGADESTPLLSADLPTGERIQFVLPPAAEYVSITIRRPSKTVWTLDELDERGLFSECKDASDELDAVERELLELKEKRQFKEFIKVAILAKKNILLSGVTGSGKTTVNKALILEIPEHERIITIEDAKELVIVNQPDHVRLLYSKGGQGQSNVTPKALLEACLRMKPDRLFLAELRSDEAFEYLRAVASHPGSITSVHGHTAQLALAQMVLLLRQSPAGQALQAEEIKSLLYQTIDIVLQFNHERRVKEVWYKPELKRAHGL</sequence>
<keyword evidence="2" id="KW-0067">ATP-binding</keyword>
<dbReference type="GO" id="GO:0044097">
    <property type="term" value="P:secretion by the type IV secretion system"/>
    <property type="evidence" value="ECO:0007669"/>
    <property type="project" value="InterPro"/>
</dbReference>
<evidence type="ECO:0000256" key="2">
    <source>
        <dbReference type="RuleBase" id="RU366071"/>
    </source>
</evidence>
<dbReference type="CDD" id="cd01130">
    <property type="entry name" value="VirB11-like_ATPase"/>
    <property type="match status" value="1"/>
</dbReference>
<dbReference type="InterPro" id="IPR050921">
    <property type="entry name" value="T4SS_GSP_E_ATPase"/>
</dbReference>
<dbReference type="GO" id="GO:0016887">
    <property type="term" value="F:ATP hydrolysis activity"/>
    <property type="evidence" value="ECO:0007669"/>
    <property type="project" value="InterPro"/>
</dbReference>
<accession>A0A177M5V4</accession>
<dbReference type="Gene3D" id="3.40.50.300">
    <property type="entry name" value="P-loop containing nucleotide triphosphate hydrolases"/>
    <property type="match status" value="1"/>
</dbReference>
<dbReference type="PANTHER" id="PTHR30486">
    <property type="entry name" value="TWITCHING MOTILITY PROTEIN PILT"/>
    <property type="match status" value="1"/>
</dbReference>
<dbReference type="GO" id="GO:0043684">
    <property type="term" value="C:type IV secretion system complex"/>
    <property type="evidence" value="ECO:0007669"/>
    <property type="project" value="UniProtKB-UniRule"/>
</dbReference>